<feature type="domain" description="TIR" evidence="1">
    <location>
        <begin position="84"/>
        <end position="235"/>
    </location>
</feature>
<comment type="caution">
    <text evidence="2">The sequence shown here is derived from an EMBL/GenBank/DDBJ whole genome shotgun (WGS) entry which is preliminary data.</text>
</comment>
<accession>A0ABU8N971</accession>
<dbReference type="InterPro" id="IPR000157">
    <property type="entry name" value="TIR_dom"/>
</dbReference>
<keyword evidence="3" id="KW-1185">Reference proteome</keyword>
<dbReference type="Gene3D" id="3.40.50.10140">
    <property type="entry name" value="Toll/interleukin-1 receptor homology (TIR) domain"/>
    <property type="match status" value="1"/>
</dbReference>
<dbReference type="EMBL" id="JBBEGL010000004">
    <property type="protein sequence ID" value="MEJ2887979.1"/>
    <property type="molecule type" value="Genomic_DNA"/>
</dbReference>
<evidence type="ECO:0000313" key="2">
    <source>
        <dbReference type="EMBL" id="MEJ2887979.1"/>
    </source>
</evidence>
<evidence type="ECO:0000259" key="1">
    <source>
        <dbReference type="PROSITE" id="PS50104"/>
    </source>
</evidence>
<organism evidence="2 3">
    <name type="scientific">Actinomycetospora aeridis</name>
    <dbReference type="NCBI Taxonomy" id="3129231"/>
    <lineage>
        <taxon>Bacteria</taxon>
        <taxon>Bacillati</taxon>
        <taxon>Actinomycetota</taxon>
        <taxon>Actinomycetes</taxon>
        <taxon>Pseudonocardiales</taxon>
        <taxon>Pseudonocardiaceae</taxon>
        <taxon>Actinomycetospora</taxon>
    </lineage>
</organism>
<sequence>MTVELRSSPQLTLLRGGGSFTVPSLAAGGACDHEAVVTSAAPGRQVLRVHRLEFVGPDGRLRRGSGELVVDVAPAPVPAPRPPRRGSVFLSYRRSDSDPAVRWLASGLEEAFPGRVFHDHSSLRGGDLFEARITREILGSEVLVAVIGPTWLKAENEAGRRRLEIDGDLVRHEITTALSRGVDVVPLLVDGAEPPRPEQLPEPLRPLCDRHFVELAPTRHSLDRVVGLVSGFVGR</sequence>
<proteinExistence type="predicted"/>
<dbReference type="Proteomes" id="UP001370100">
    <property type="component" value="Unassembled WGS sequence"/>
</dbReference>
<gene>
    <name evidence="2" type="ORF">WCD41_16075</name>
</gene>
<protein>
    <submittedName>
        <fullName evidence="2">Toll/interleukin-1 receptor domain-containing protein</fullName>
    </submittedName>
</protein>
<dbReference type="RefSeq" id="WP_337714470.1">
    <property type="nucleotide sequence ID" value="NZ_JBBEGL010000004.1"/>
</dbReference>
<dbReference type="SUPFAM" id="SSF52200">
    <property type="entry name" value="Toll/Interleukin receptor TIR domain"/>
    <property type="match status" value="1"/>
</dbReference>
<dbReference type="Pfam" id="PF13676">
    <property type="entry name" value="TIR_2"/>
    <property type="match status" value="1"/>
</dbReference>
<dbReference type="PROSITE" id="PS50104">
    <property type="entry name" value="TIR"/>
    <property type="match status" value="1"/>
</dbReference>
<dbReference type="PROSITE" id="PS51257">
    <property type="entry name" value="PROKAR_LIPOPROTEIN"/>
    <property type="match status" value="1"/>
</dbReference>
<dbReference type="InterPro" id="IPR035897">
    <property type="entry name" value="Toll_tir_struct_dom_sf"/>
</dbReference>
<evidence type="ECO:0000313" key="3">
    <source>
        <dbReference type="Proteomes" id="UP001370100"/>
    </source>
</evidence>
<reference evidence="2 3" key="1">
    <citation type="submission" date="2024-03" db="EMBL/GenBank/DDBJ databases">
        <title>Actinomycetospora sp. OC33-EN06, a novel actinomycete isolated from wild orchid (Aerides multiflora).</title>
        <authorList>
            <person name="Suriyachadkun C."/>
        </authorList>
    </citation>
    <scope>NUCLEOTIDE SEQUENCE [LARGE SCALE GENOMIC DNA]</scope>
    <source>
        <strain evidence="2 3">OC33-EN06</strain>
    </source>
</reference>
<keyword evidence="2" id="KW-0675">Receptor</keyword>
<name>A0ABU8N971_9PSEU</name>